<name>A0A829VXB0_9FIRM</name>
<dbReference type="InterPro" id="IPR006379">
    <property type="entry name" value="HAD-SF_hydro_IIB"/>
</dbReference>
<comment type="caution">
    <text evidence="1">The sequence shown here is derived from an EMBL/GenBank/DDBJ whole genome shotgun (WGS) entry which is preliminary data.</text>
</comment>
<dbReference type="InterPro" id="IPR036412">
    <property type="entry name" value="HAD-like_sf"/>
</dbReference>
<dbReference type="SFLD" id="SFLDG01140">
    <property type="entry name" value="C2.B:_Phosphomannomutase_and_P"/>
    <property type="match status" value="1"/>
</dbReference>
<dbReference type="PANTHER" id="PTHR10000:SF55">
    <property type="entry name" value="5-AMINO-6-(5-PHOSPHO-D-RIBITYLAMINO)URACIL PHOSPHATASE YCSE"/>
    <property type="match status" value="1"/>
</dbReference>
<dbReference type="GO" id="GO:0000287">
    <property type="term" value="F:magnesium ion binding"/>
    <property type="evidence" value="ECO:0007669"/>
    <property type="project" value="TreeGrafter"/>
</dbReference>
<dbReference type="Gene3D" id="3.30.1240.10">
    <property type="match status" value="1"/>
</dbReference>
<dbReference type="AlphaFoldDB" id="A0A829VXB0"/>
<dbReference type="Proteomes" id="UP000315200">
    <property type="component" value="Unassembled WGS sequence"/>
</dbReference>
<dbReference type="NCBIfam" id="TIGR00099">
    <property type="entry name" value="Cof-subfamily"/>
    <property type="match status" value="1"/>
</dbReference>
<dbReference type="PANTHER" id="PTHR10000">
    <property type="entry name" value="PHOSPHOSERINE PHOSPHATASE"/>
    <property type="match status" value="1"/>
</dbReference>
<accession>A0A829VXB0</accession>
<dbReference type="EMBL" id="BJLB01000001">
    <property type="protein sequence ID" value="GEA34627.1"/>
    <property type="molecule type" value="Genomic_DNA"/>
</dbReference>
<dbReference type="InterPro" id="IPR023214">
    <property type="entry name" value="HAD_sf"/>
</dbReference>
<dbReference type="SUPFAM" id="SSF56784">
    <property type="entry name" value="HAD-like"/>
    <property type="match status" value="1"/>
</dbReference>
<dbReference type="CDD" id="cd07516">
    <property type="entry name" value="HAD_Pase"/>
    <property type="match status" value="1"/>
</dbReference>
<dbReference type="Pfam" id="PF08282">
    <property type="entry name" value="Hydrolase_3"/>
    <property type="match status" value="1"/>
</dbReference>
<reference evidence="1 2" key="1">
    <citation type="submission" date="2019-06" db="EMBL/GenBank/DDBJ databases">
        <title>Draft genome sequence of [Clostridium] clostridioforme NBRC 113352.</title>
        <authorList>
            <person name="Miura T."/>
            <person name="Furukawa M."/>
            <person name="Shimamura M."/>
            <person name="Ohyama Y."/>
            <person name="Yamazoe A."/>
            <person name="Kawasaki H."/>
        </authorList>
    </citation>
    <scope>NUCLEOTIDE SEQUENCE [LARGE SCALE GENOMIC DNA]</scope>
    <source>
        <strain evidence="1 2">NBRC 113352</strain>
    </source>
</reference>
<evidence type="ECO:0000313" key="1">
    <source>
        <dbReference type="EMBL" id="GEA34627.1"/>
    </source>
</evidence>
<proteinExistence type="predicted"/>
<organism evidence="1 2">
    <name type="scientific">Enterocloster clostridioformis</name>
    <dbReference type="NCBI Taxonomy" id="1531"/>
    <lineage>
        <taxon>Bacteria</taxon>
        <taxon>Bacillati</taxon>
        <taxon>Bacillota</taxon>
        <taxon>Clostridia</taxon>
        <taxon>Lachnospirales</taxon>
        <taxon>Lachnospiraceae</taxon>
        <taxon>Enterocloster</taxon>
    </lineage>
</organism>
<gene>
    <name evidence="1" type="ORF">Ccl03g_03400</name>
</gene>
<dbReference type="Gene3D" id="3.40.50.1000">
    <property type="entry name" value="HAD superfamily/HAD-like"/>
    <property type="match status" value="1"/>
</dbReference>
<dbReference type="SFLD" id="SFLDS00003">
    <property type="entry name" value="Haloacid_Dehalogenase"/>
    <property type="match status" value="1"/>
</dbReference>
<sequence length="300" mass="33731">MTGTQTYDRIFDRKQAYMIRLVAIDMDGTLLRPDGHISERNVRALKGLKAMGAEFLICTGRSYIDALEPLQEAGLRAPVVCMNGAAVYDWDGRLMDEIRLSERQVGGILDCCQKEDIIFDFMTDRGSYTTAGEAQFRACFERNVLLPMAEFTYEGVRDRFSFVEEERLFELGLAFYKISVIHESQEVLGRIKERLSGIAELAVASSFATNLELTHSYAQKGRALAFYAASRGVRPEEIMAIGDSENDYSMLSMDIKYTVAMGNAMESIKRTAKCQTRSNIQDGVAYAIETLVLTREARAY</sequence>
<dbReference type="GO" id="GO:0005829">
    <property type="term" value="C:cytosol"/>
    <property type="evidence" value="ECO:0007669"/>
    <property type="project" value="TreeGrafter"/>
</dbReference>
<dbReference type="NCBIfam" id="TIGR01484">
    <property type="entry name" value="HAD-SF-IIB"/>
    <property type="match status" value="1"/>
</dbReference>
<dbReference type="GO" id="GO:0016791">
    <property type="term" value="F:phosphatase activity"/>
    <property type="evidence" value="ECO:0007669"/>
    <property type="project" value="TreeGrafter"/>
</dbReference>
<dbReference type="InterPro" id="IPR000150">
    <property type="entry name" value="Cof"/>
</dbReference>
<evidence type="ECO:0000313" key="2">
    <source>
        <dbReference type="Proteomes" id="UP000315200"/>
    </source>
</evidence>
<protein>
    <recommendedName>
        <fullName evidence="3">HAD family phosphatase</fullName>
    </recommendedName>
</protein>
<evidence type="ECO:0008006" key="3">
    <source>
        <dbReference type="Google" id="ProtNLM"/>
    </source>
</evidence>